<feature type="transmembrane region" description="Helical" evidence="1">
    <location>
        <begin position="31"/>
        <end position="52"/>
    </location>
</feature>
<evidence type="ECO:0000256" key="1">
    <source>
        <dbReference type="SAM" id="Phobius"/>
    </source>
</evidence>
<comment type="caution">
    <text evidence="2">The sequence shown here is derived from an EMBL/GenBank/DDBJ whole genome shotgun (WGS) entry which is preliminary data.</text>
</comment>
<keyword evidence="3" id="KW-1185">Reference proteome</keyword>
<protein>
    <submittedName>
        <fullName evidence="2">Uncharacterized protein</fullName>
    </submittedName>
</protein>
<proteinExistence type="predicted"/>
<evidence type="ECO:0000313" key="2">
    <source>
        <dbReference type="EMBL" id="RNA32010.1"/>
    </source>
</evidence>
<keyword evidence="1" id="KW-0472">Membrane</keyword>
<dbReference type="EMBL" id="REGN01001867">
    <property type="protein sequence ID" value="RNA32010.1"/>
    <property type="molecule type" value="Genomic_DNA"/>
</dbReference>
<sequence length="107" mass="12801">MKYVSIGSIRFSTPIYMNTIFSLIVCSLRDYLIHHFLFIKIMLINRLFYINIKNREFKLIKKNVISPNFDLAPFCTNLSEFHCRCIIKFHKNCLHLCKQNRLAEINN</sequence>
<keyword evidence="1" id="KW-0812">Transmembrane</keyword>
<keyword evidence="1" id="KW-1133">Transmembrane helix</keyword>
<dbReference type="Proteomes" id="UP000276133">
    <property type="component" value="Unassembled WGS sequence"/>
</dbReference>
<accession>A0A3M7S8X4</accession>
<organism evidence="2 3">
    <name type="scientific">Brachionus plicatilis</name>
    <name type="common">Marine rotifer</name>
    <name type="synonym">Brachionus muelleri</name>
    <dbReference type="NCBI Taxonomy" id="10195"/>
    <lineage>
        <taxon>Eukaryota</taxon>
        <taxon>Metazoa</taxon>
        <taxon>Spiralia</taxon>
        <taxon>Gnathifera</taxon>
        <taxon>Rotifera</taxon>
        <taxon>Eurotatoria</taxon>
        <taxon>Monogononta</taxon>
        <taxon>Pseudotrocha</taxon>
        <taxon>Ploima</taxon>
        <taxon>Brachionidae</taxon>
        <taxon>Brachionus</taxon>
    </lineage>
</organism>
<evidence type="ECO:0000313" key="3">
    <source>
        <dbReference type="Proteomes" id="UP000276133"/>
    </source>
</evidence>
<dbReference type="AlphaFoldDB" id="A0A3M7S8X4"/>
<name>A0A3M7S8X4_BRAPC</name>
<reference evidence="2 3" key="1">
    <citation type="journal article" date="2018" name="Sci. Rep.">
        <title>Genomic signatures of local adaptation to the degree of environmental predictability in rotifers.</title>
        <authorList>
            <person name="Franch-Gras L."/>
            <person name="Hahn C."/>
            <person name="Garcia-Roger E.M."/>
            <person name="Carmona M.J."/>
            <person name="Serra M."/>
            <person name="Gomez A."/>
        </authorList>
    </citation>
    <scope>NUCLEOTIDE SEQUENCE [LARGE SCALE GENOMIC DNA]</scope>
    <source>
        <strain evidence="2">HYR1</strain>
    </source>
</reference>
<gene>
    <name evidence="2" type="ORF">BpHYR1_040451</name>
</gene>